<keyword evidence="3 5" id="KW-1133">Transmembrane helix</keyword>
<protein>
    <submittedName>
        <fullName evidence="7">Na(+)/H(+) antiporter-like protein</fullName>
    </submittedName>
</protein>
<evidence type="ECO:0000256" key="3">
    <source>
        <dbReference type="ARBA" id="ARBA00022989"/>
    </source>
</evidence>
<dbReference type="InterPro" id="IPR006153">
    <property type="entry name" value="Cation/H_exchanger_TM"/>
</dbReference>
<evidence type="ECO:0000313" key="8">
    <source>
        <dbReference type="Proteomes" id="UP001201980"/>
    </source>
</evidence>
<dbReference type="InterPro" id="IPR038770">
    <property type="entry name" value="Na+/solute_symporter_sf"/>
</dbReference>
<dbReference type="GO" id="GO:0120029">
    <property type="term" value="P:proton export across plasma membrane"/>
    <property type="evidence" value="ECO:0007669"/>
    <property type="project" value="InterPro"/>
</dbReference>
<dbReference type="PANTHER" id="PTHR31382">
    <property type="entry name" value="NA(+)/H(+) ANTIPORTER"/>
    <property type="match status" value="1"/>
</dbReference>
<evidence type="ECO:0000256" key="2">
    <source>
        <dbReference type="ARBA" id="ARBA00022692"/>
    </source>
</evidence>
<evidence type="ECO:0000259" key="6">
    <source>
        <dbReference type="Pfam" id="PF00999"/>
    </source>
</evidence>
<feature type="transmembrane region" description="Helical" evidence="5">
    <location>
        <begin position="105"/>
        <end position="127"/>
    </location>
</feature>
<reference evidence="7" key="1">
    <citation type="submission" date="2022-07" db="EMBL/GenBank/DDBJ databases">
        <title>Draft genome sequence of Zalerion maritima ATCC 34329, a (micro)plastics degrading marine fungus.</title>
        <authorList>
            <person name="Paco A."/>
            <person name="Goncalves M.F.M."/>
            <person name="Rocha-Santos T.A.P."/>
            <person name="Alves A."/>
        </authorList>
    </citation>
    <scope>NUCLEOTIDE SEQUENCE</scope>
    <source>
        <strain evidence="7">ATCC 34329</strain>
    </source>
</reference>
<dbReference type="InterPro" id="IPR004712">
    <property type="entry name" value="Na+/H+_antiporter_fungi"/>
</dbReference>
<feature type="transmembrane region" description="Helical" evidence="5">
    <location>
        <begin position="256"/>
        <end position="275"/>
    </location>
</feature>
<feature type="domain" description="Cation/H+ exchanger transmembrane" evidence="6">
    <location>
        <begin position="22"/>
        <end position="447"/>
    </location>
</feature>
<keyword evidence="8" id="KW-1185">Reference proteome</keyword>
<keyword evidence="4 5" id="KW-0472">Membrane</keyword>
<dbReference type="GO" id="GO:0005886">
    <property type="term" value="C:plasma membrane"/>
    <property type="evidence" value="ECO:0007669"/>
    <property type="project" value="InterPro"/>
</dbReference>
<dbReference type="PANTHER" id="PTHR31382:SF1">
    <property type="entry name" value="SODIUM ION_PROTON EXCHANGER (EUROFUNG)"/>
    <property type="match status" value="1"/>
</dbReference>
<feature type="transmembrane region" description="Helical" evidence="5">
    <location>
        <begin position="214"/>
        <end position="236"/>
    </location>
</feature>
<evidence type="ECO:0000313" key="7">
    <source>
        <dbReference type="EMBL" id="KAJ2899230.1"/>
    </source>
</evidence>
<evidence type="ECO:0000256" key="4">
    <source>
        <dbReference type="ARBA" id="ARBA00023136"/>
    </source>
</evidence>
<dbReference type="GO" id="GO:0036376">
    <property type="term" value="P:sodium ion export across plasma membrane"/>
    <property type="evidence" value="ECO:0007669"/>
    <property type="project" value="InterPro"/>
</dbReference>
<dbReference type="GO" id="GO:0015385">
    <property type="term" value="F:sodium:proton antiporter activity"/>
    <property type="evidence" value="ECO:0007669"/>
    <property type="project" value="InterPro"/>
</dbReference>
<comment type="caution">
    <text evidence="7">The sequence shown here is derived from an EMBL/GenBank/DDBJ whole genome shotgun (WGS) entry which is preliminary data.</text>
</comment>
<gene>
    <name evidence="7" type="ORF">MKZ38_003330</name>
</gene>
<keyword evidence="2 5" id="KW-0812">Transmembrane</keyword>
<sequence length="525" mass="58520">MPTTRTSDFHVVCAVFGVFTTVFAFVSYLLKERFYISESLFALIAGIISGPDVAELVVPIRWANHEVESLERVTLNLTRLALSIQVGLAACQLPGRFARTAWRPLTGILGPGMIGMWLVSSLLAWGICGPMPFLHALAVGACIAPTDPVLASTVLRGRWADGHVPGRLARLISAESGANDGLGYPFLFLALWLIKYTDGEEAGNDDEVGKAIGLWFGETIGYVVLLSVVWGAAVGWAARKALRLADSLNYVDKESFYAFSILLAILFIGTCGLVGSDDILACFVAGNALSWDDWFRDKTAPDSFEPTIDMLLNLAAFIYLGAVCPWESFSQTHLGELEAHLPLWRLVLFAIAILTLRRLPIVLGLYKTGILNPNVASLKEAMFMGFFGPIGVSAIFYLHVALEFFRQHVGPEGEPREDTEKLFEVMQTVVWFIVISSVIVHGLSIFAYQSSQYIRYHTKSRNHEKRRHYSVSRFVRQEQEWFSKLKTDEEQATEHLRSGGDHPKRPKPAFRRVKFDVDELNNREQ</sequence>
<dbReference type="Proteomes" id="UP001201980">
    <property type="component" value="Unassembled WGS sequence"/>
</dbReference>
<evidence type="ECO:0000256" key="5">
    <source>
        <dbReference type="SAM" id="Phobius"/>
    </source>
</evidence>
<feature type="transmembrane region" description="Helical" evidence="5">
    <location>
        <begin position="425"/>
        <end position="448"/>
    </location>
</feature>
<feature type="transmembrane region" description="Helical" evidence="5">
    <location>
        <begin position="6"/>
        <end position="28"/>
    </location>
</feature>
<dbReference type="GO" id="GO:0042391">
    <property type="term" value="P:regulation of membrane potential"/>
    <property type="evidence" value="ECO:0007669"/>
    <property type="project" value="InterPro"/>
</dbReference>
<dbReference type="EMBL" id="JAKWBI020000203">
    <property type="protein sequence ID" value="KAJ2899230.1"/>
    <property type="molecule type" value="Genomic_DNA"/>
</dbReference>
<feature type="transmembrane region" description="Helical" evidence="5">
    <location>
        <begin position="343"/>
        <end position="366"/>
    </location>
</feature>
<name>A0AAD5RUK4_9PEZI</name>
<organism evidence="7 8">
    <name type="scientific">Zalerion maritima</name>
    <dbReference type="NCBI Taxonomy" id="339359"/>
    <lineage>
        <taxon>Eukaryota</taxon>
        <taxon>Fungi</taxon>
        <taxon>Dikarya</taxon>
        <taxon>Ascomycota</taxon>
        <taxon>Pezizomycotina</taxon>
        <taxon>Sordariomycetes</taxon>
        <taxon>Lulworthiomycetidae</taxon>
        <taxon>Lulworthiales</taxon>
        <taxon>Lulworthiaceae</taxon>
        <taxon>Zalerion</taxon>
    </lineage>
</organism>
<dbReference type="AlphaFoldDB" id="A0AAD5RUK4"/>
<accession>A0AAD5RUK4</accession>
<dbReference type="Gene3D" id="1.20.1530.20">
    <property type="match status" value="1"/>
</dbReference>
<proteinExistence type="predicted"/>
<comment type="subcellular location">
    <subcellularLocation>
        <location evidence="1">Membrane</location>
        <topology evidence="1">Multi-pass membrane protein</topology>
    </subcellularLocation>
</comment>
<dbReference type="Pfam" id="PF00999">
    <property type="entry name" value="Na_H_Exchanger"/>
    <property type="match status" value="1"/>
</dbReference>
<feature type="transmembrane region" description="Helical" evidence="5">
    <location>
        <begin position="386"/>
        <end position="405"/>
    </location>
</feature>
<evidence type="ECO:0000256" key="1">
    <source>
        <dbReference type="ARBA" id="ARBA00004141"/>
    </source>
</evidence>